<evidence type="ECO:0000313" key="9">
    <source>
        <dbReference type="EMBL" id="AGF93378.1"/>
    </source>
</evidence>
<evidence type="ECO:0000259" key="8">
    <source>
        <dbReference type="Pfam" id="PF07992"/>
    </source>
</evidence>
<dbReference type="InterPro" id="IPR050260">
    <property type="entry name" value="FAD-bd_OxRdtase"/>
</dbReference>
<comment type="cofactor">
    <cofactor evidence="1">
        <name>FAD</name>
        <dbReference type="ChEBI" id="CHEBI:57692"/>
    </cofactor>
</comment>
<evidence type="ECO:0000256" key="5">
    <source>
        <dbReference type="ARBA" id="ARBA00023002"/>
    </source>
</evidence>
<evidence type="ECO:0000256" key="1">
    <source>
        <dbReference type="ARBA" id="ARBA00001974"/>
    </source>
</evidence>
<dbReference type="Pfam" id="PF02852">
    <property type="entry name" value="Pyr_redox_dim"/>
    <property type="match status" value="1"/>
</dbReference>
<organism evidence="9">
    <name type="scientific">uncultured organism</name>
    <dbReference type="NCBI Taxonomy" id="155900"/>
    <lineage>
        <taxon>unclassified sequences</taxon>
        <taxon>environmental samples</taxon>
    </lineage>
</organism>
<dbReference type="GO" id="GO:0016491">
    <property type="term" value="F:oxidoreductase activity"/>
    <property type="evidence" value="ECO:0007669"/>
    <property type="project" value="UniProtKB-KW"/>
</dbReference>
<dbReference type="AlphaFoldDB" id="M1QBL0"/>
<dbReference type="InterPro" id="IPR016156">
    <property type="entry name" value="FAD/NAD-linked_Rdtase_dimer_sf"/>
</dbReference>
<dbReference type="PANTHER" id="PTHR43429">
    <property type="entry name" value="PYRIDINE NUCLEOTIDE-DISULFIDE OXIDOREDUCTASE DOMAIN-CONTAINING"/>
    <property type="match status" value="1"/>
</dbReference>
<dbReference type="Pfam" id="PF07992">
    <property type="entry name" value="Pyr_redox_2"/>
    <property type="match status" value="1"/>
</dbReference>
<evidence type="ECO:0000256" key="3">
    <source>
        <dbReference type="ARBA" id="ARBA00022630"/>
    </source>
</evidence>
<evidence type="ECO:0000256" key="4">
    <source>
        <dbReference type="ARBA" id="ARBA00022827"/>
    </source>
</evidence>
<gene>
    <name evidence="9" type="ORF">FLSS-24_0009</name>
</gene>
<dbReference type="Gene3D" id="3.50.50.60">
    <property type="entry name" value="FAD/NAD(P)-binding domain"/>
    <property type="match status" value="2"/>
</dbReference>
<dbReference type="SUPFAM" id="SSF55424">
    <property type="entry name" value="FAD/NAD-linked reductases, dimerisation (C-terminal) domain"/>
    <property type="match status" value="1"/>
</dbReference>
<dbReference type="PRINTS" id="PR00368">
    <property type="entry name" value="FADPNR"/>
</dbReference>
<accession>M1QBL0</accession>
<feature type="domain" description="Pyridine nucleotide-disulphide oxidoreductase dimerisation" evidence="7">
    <location>
        <begin position="329"/>
        <end position="430"/>
    </location>
</feature>
<reference evidence="9" key="1">
    <citation type="journal article" date="2013" name="Syst. Appl. Microbiol.">
        <title>New insights into the archaeal diversity of a hypersaline microbial mat obtained by a metagenomic approach.</title>
        <authorList>
            <person name="Lopez-Lopez A."/>
            <person name="Richter M."/>
            <person name="Pena A."/>
            <person name="Tamames J."/>
            <person name="Rossello-Mora R."/>
        </authorList>
    </citation>
    <scope>NUCLEOTIDE SEQUENCE</scope>
</reference>
<comment type="similarity">
    <text evidence="2">Belongs to the class-III pyridine nucleotide-disulfide oxidoreductase family.</text>
</comment>
<protein>
    <submittedName>
        <fullName evidence="9">Pyridine nucleotide-disulfide oxidoreductase, class I</fullName>
    </submittedName>
</protein>
<dbReference type="PANTHER" id="PTHR43429:SF1">
    <property type="entry name" value="NAD(P)H SULFUR OXIDOREDUCTASE (COA-DEPENDENT)"/>
    <property type="match status" value="1"/>
</dbReference>
<dbReference type="InterPro" id="IPR023753">
    <property type="entry name" value="FAD/NAD-binding_dom"/>
</dbReference>
<keyword evidence="3" id="KW-0285">Flavoprotein</keyword>
<dbReference type="EMBL" id="JX684090">
    <property type="protein sequence ID" value="AGF93378.1"/>
    <property type="molecule type" value="Genomic_DNA"/>
</dbReference>
<dbReference type="SUPFAM" id="SSF51905">
    <property type="entry name" value="FAD/NAD(P)-binding domain"/>
    <property type="match status" value="1"/>
</dbReference>
<proteinExistence type="inferred from homology"/>
<keyword evidence="5" id="KW-0560">Oxidoreductase</keyword>
<name>M1QBL0_9ZZZZ</name>
<dbReference type="InterPro" id="IPR036188">
    <property type="entry name" value="FAD/NAD-bd_sf"/>
</dbReference>
<sequence>MRIIIIGGVAAGTSAAAKAKRENSDSEIILFEKGKDISYAGCGLPYYISGITSRDQIVINTPEEFQKKYNIEVKTSHKVTKILPDSKQIIYENQKKSNKIKYDKLIIATGASPIIPPIPGINLNHILPLRTLKNAVNIKNIIENKNPQNITIVGAGLIGLEMAEAFYELNLNITIIEKMSQVLPTFSRDMAQIVKNHLLDKNIDLYLNEEVTEFVGDKNNNLKSVKTKSGKNIDSDLTLISTGIKPNTDLASQAGVKTGNSGAVAVNEKMETSIPDIFAAGDCAQSTNLITNKPVWFPLGSTANKQGRIAGENAAGGSNNHKGILKTAITKIFDLTVAKTGISVEEAEKNEIDPVTTKITAANHAGYYPELEKINLKGVFNKDNGEIIGAEIIGKDGVDKRIDVLSTAIYSKLTAHDLFQVDLAYAPPYSSPKDPAAILGMVTSKKL</sequence>
<keyword evidence="6" id="KW-0676">Redox-active center</keyword>
<evidence type="ECO:0000259" key="7">
    <source>
        <dbReference type="Pfam" id="PF02852"/>
    </source>
</evidence>
<dbReference type="InterPro" id="IPR004099">
    <property type="entry name" value="Pyr_nucl-diS_OxRdtase_dimer"/>
</dbReference>
<feature type="domain" description="FAD/NAD(P)-binding" evidence="8">
    <location>
        <begin position="1"/>
        <end position="290"/>
    </location>
</feature>
<keyword evidence="4" id="KW-0274">FAD</keyword>
<dbReference type="PRINTS" id="PR00411">
    <property type="entry name" value="PNDRDTASEI"/>
</dbReference>
<evidence type="ECO:0000256" key="2">
    <source>
        <dbReference type="ARBA" id="ARBA00009130"/>
    </source>
</evidence>
<evidence type="ECO:0000256" key="6">
    <source>
        <dbReference type="ARBA" id="ARBA00023284"/>
    </source>
</evidence>